<evidence type="ECO:0000259" key="2">
    <source>
        <dbReference type="PROSITE" id="PS50097"/>
    </source>
</evidence>
<name>A0A8H6FFG9_9LECA</name>
<gene>
    <name evidence="3" type="ORF">HO173_012691</name>
</gene>
<dbReference type="Gene3D" id="3.30.710.10">
    <property type="entry name" value="Potassium Channel Kv1.1, Chain A"/>
    <property type="match status" value="1"/>
</dbReference>
<evidence type="ECO:0000256" key="1">
    <source>
        <dbReference type="SAM" id="MobiDB-lite"/>
    </source>
</evidence>
<dbReference type="InterPro" id="IPR000210">
    <property type="entry name" value="BTB/POZ_dom"/>
</dbReference>
<comment type="caution">
    <text evidence="3">The sequence shown here is derived from an EMBL/GenBank/DDBJ whole genome shotgun (WGS) entry which is preliminary data.</text>
</comment>
<dbReference type="RefSeq" id="XP_037158586.1">
    <property type="nucleotide sequence ID" value="XM_037314526.1"/>
</dbReference>
<dbReference type="GeneID" id="59294325"/>
<dbReference type="PROSITE" id="PS50097">
    <property type="entry name" value="BTB"/>
    <property type="match status" value="1"/>
</dbReference>
<dbReference type="OrthoDB" id="194443at2759"/>
<keyword evidence="4" id="KW-1185">Reference proteome</keyword>
<feature type="domain" description="BTB" evidence="2">
    <location>
        <begin position="82"/>
        <end position="149"/>
    </location>
</feature>
<dbReference type="SUPFAM" id="SSF54695">
    <property type="entry name" value="POZ domain"/>
    <property type="match status" value="1"/>
</dbReference>
<accession>A0A8H6FFG9</accession>
<protein>
    <recommendedName>
        <fullName evidence="2">BTB domain-containing protein</fullName>
    </recommendedName>
</protein>
<dbReference type="Proteomes" id="UP000578531">
    <property type="component" value="Unassembled WGS sequence"/>
</dbReference>
<evidence type="ECO:0000313" key="3">
    <source>
        <dbReference type="EMBL" id="KAF6225919.1"/>
    </source>
</evidence>
<reference evidence="3 4" key="1">
    <citation type="journal article" date="2020" name="Genomics">
        <title>Complete, high-quality genomes from long-read metagenomic sequencing of two wolf lichen thalli reveals enigmatic genome architecture.</title>
        <authorList>
            <person name="McKenzie S.K."/>
            <person name="Walston R.F."/>
            <person name="Allen J.L."/>
        </authorList>
    </citation>
    <scope>NUCLEOTIDE SEQUENCE [LARGE SCALE GENOMIC DNA]</scope>
    <source>
        <strain evidence="3">WasteWater2</strain>
    </source>
</reference>
<dbReference type="InterPro" id="IPR011333">
    <property type="entry name" value="SKP1/BTB/POZ_sf"/>
</dbReference>
<dbReference type="EMBL" id="JACCJC010000100">
    <property type="protein sequence ID" value="KAF6225919.1"/>
    <property type="molecule type" value="Genomic_DNA"/>
</dbReference>
<sequence>MESHNDFQDSWEHDTHHDYIFPVSETRRSNTGDPEQEGLGVRSRSLYEKYGTNEPYAKPDDVESYDGRDPDSFFKLLTGPSTNFYVGLDEKHYTIPKRLLYHFSDYARICLEGSFWEADVNAAWLPDVDSDVFQWLWQWLYTGKLKVYQFYNFTWDWSEDEQLQQACQVLCRLHVLGERLLFDERFLQDEVQRKLVKVIERAKTSRSTTPLTPQIVEEILSDSAPVQYGSIWNWQSTSLRPFVVEQLCTFDFCTTTDFVDWVGCFELDGAFAAEIMAFMADELKWAVKRWEAQVGSPVDVLEKKKQFAEDRGNSKCLEIRPKKHQGVWLALRIICTFAGCTTTDLRAYSQCFELDGAFAVEILAYMAEELRWIVERWGEERGSRVDVAVEKEEEERIAQEESDLQRMVDRIMRRVGWS</sequence>
<organism evidence="3 4">
    <name type="scientific">Letharia columbiana</name>
    <dbReference type="NCBI Taxonomy" id="112416"/>
    <lineage>
        <taxon>Eukaryota</taxon>
        <taxon>Fungi</taxon>
        <taxon>Dikarya</taxon>
        <taxon>Ascomycota</taxon>
        <taxon>Pezizomycotina</taxon>
        <taxon>Lecanoromycetes</taxon>
        <taxon>OSLEUM clade</taxon>
        <taxon>Lecanoromycetidae</taxon>
        <taxon>Lecanorales</taxon>
        <taxon>Lecanorineae</taxon>
        <taxon>Parmeliaceae</taxon>
        <taxon>Letharia</taxon>
    </lineage>
</organism>
<feature type="region of interest" description="Disordered" evidence="1">
    <location>
        <begin position="22"/>
        <end position="43"/>
    </location>
</feature>
<dbReference type="AlphaFoldDB" id="A0A8H6FFG9"/>
<evidence type="ECO:0000313" key="4">
    <source>
        <dbReference type="Proteomes" id="UP000578531"/>
    </source>
</evidence>
<proteinExistence type="predicted"/>